<dbReference type="Gene3D" id="3.40.50.11530">
    <property type="match status" value="1"/>
</dbReference>
<evidence type="ECO:0008006" key="5">
    <source>
        <dbReference type="Google" id="ProtNLM"/>
    </source>
</evidence>
<dbReference type="Proteomes" id="UP000639338">
    <property type="component" value="Unassembled WGS sequence"/>
</dbReference>
<evidence type="ECO:0000256" key="1">
    <source>
        <dbReference type="SAM" id="Phobius"/>
    </source>
</evidence>
<dbReference type="OrthoDB" id="8611351at2759"/>
<feature type="transmembrane region" description="Helical" evidence="1">
    <location>
        <begin position="340"/>
        <end position="363"/>
    </location>
</feature>
<accession>A0A835CLN5</accession>
<keyword evidence="1" id="KW-0472">Membrane</keyword>
<evidence type="ECO:0000256" key="2">
    <source>
        <dbReference type="SAM" id="SignalP"/>
    </source>
</evidence>
<dbReference type="EMBL" id="JACMRX010000005">
    <property type="protein sequence ID" value="KAF7988427.1"/>
    <property type="molecule type" value="Genomic_DNA"/>
</dbReference>
<organism evidence="3 4">
    <name type="scientific">Aphidius gifuensis</name>
    <name type="common">Parasitoid wasp</name>
    <dbReference type="NCBI Taxonomy" id="684658"/>
    <lineage>
        <taxon>Eukaryota</taxon>
        <taxon>Metazoa</taxon>
        <taxon>Ecdysozoa</taxon>
        <taxon>Arthropoda</taxon>
        <taxon>Hexapoda</taxon>
        <taxon>Insecta</taxon>
        <taxon>Pterygota</taxon>
        <taxon>Neoptera</taxon>
        <taxon>Endopterygota</taxon>
        <taxon>Hymenoptera</taxon>
        <taxon>Apocrita</taxon>
        <taxon>Ichneumonoidea</taxon>
        <taxon>Braconidae</taxon>
        <taxon>Aphidiinae</taxon>
        <taxon>Aphidius</taxon>
    </lineage>
</organism>
<gene>
    <name evidence="3" type="ORF">HCN44_001000</name>
</gene>
<keyword evidence="2" id="KW-0732">Signal</keyword>
<reference evidence="3 4" key="1">
    <citation type="submission" date="2020-08" db="EMBL/GenBank/DDBJ databases">
        <title>Aphidius gifuensis genome sequencing and assembly.</title>
        <authorList>
            <person name="Du Z."/>
        </authorList>
    </citation>
    <scope>NUCLEOTIDE SEQUENCE [LARGE SCALE GENOMIC DNA]</scope>
    <source>
        <strain evidence="3">YNYX2018</strain>
        <tissue evidence="3">Adults</tissue>
    </source>
</reference>
<comment type="caution">
    <text evidence="3">The sequence shown here is derived from an EMBL/GenBank/DDBJ whole genome shotgun (WGS) entry which is preliminary data.</text>
</comment>
<sequence length="599" mass="69294">MNFGILFLILIYAVEASFDDCYYSYKHECYKEKSVNNSSLVCSPDNISIVNMELTDNGLLRASLGLVNLNCLYKVALLVDTSIKNKQECKNLIFNDDNNYEDKIHTNDRKICVEKSSDIDDNCQMKNLIIEYQYIFTGCYSLRFTIDGKNYITSVNEFFNTNYTMTNIKEPQIRCSFDNRDNLKDSNYVTFNLEISMVSISPSMTLQLRSLSSDYETEIDACNQYSKKLQYDWEISLDKHNQDVNNCHFMMIQNNSVTNKIYAIDIECNFLLPVSFNNSYCFLLLLNDERCDINTIWNPPPINLPPCAWMSHCDRIIKPKSKIIYDGLLQDNIHTSTNSIILIPITVSIIILIIIICAVTYTINRCRLLNEQEYLNANLRELKIKNNIDCNIDTDDECRRICNTSLDNRTKSIVLLYARGTPSFMSFMTEFRDILNKHCDCHVYDWYAASEWNSVAKVGACDWAVNLIKKNHRAVWIDTPAARLLMNECFTSQIQLNNDAISDFRDMAFPAVLECAKRNFIDSKFQYNQHFIVRLEGVKGHSSEDPFSDLSPHTRYLIPYHLKQICSYLSSGKTNNCGNALMTAEVQLRERLIQIKNDI</sequence>
<evidence type="ECO:0000313" key="4">
    <source>
        <dbReference type="Proteomes" id="UP000639338"/>
    </source>
</evidence>
<dbReference type="AlphaFoldDB" id="A0A835CLN5"/>
<evidence type="ECO:0000313" key="3">
    <source>
        <dbReference type="EMBL" id="KAF7988427.1"/>
    </source>
</evidence>
<feature type="chain" id="PRO_5032697586" description="SEFIR domain-containing protein" evidence="2">
    <location>
        <begin position="17"/>
        <end position="599"/>
    </location>
</feature>
<keyword evidence="1" id="KW-1133">Transmembrane helix</keyword>
<keyword evidence="4" id="KW-1185">Reference proteome</keyword>
<protein>
    <recommendedName>
        <fullName evidence="5">SEFIR domain-containing protein</fullName>
    </recommendedName>
</protein>
<feature type="signal peptide" evidence="2">
    <location>
        <begin position="1"/>
        <end position="16"/>
    </location>
</feature>
<keyword evidence="1" id="KW-0812">Transmembrane</keyword>
<name>A0A835CLN5_APHGI</name>
<proteinExistence type="predicted"/>